<evidence type="ECO:0000313" key="5">
    <source>
        <dbReference type="Proteomes" id="UP001213623"/>
    </source>
</evidence>
<keyword evidence="5" id="KW-1185">Reference proteome</keyword>
<feature type="transmembrane region" description="Helical" evidence="2">
    <location>
        <begin position="939"/>
        <end position="957"/>
    </location>
</feature>
<dbReference type="SMART" id="SM00603">
    <property type="entry name" value="LCCL"/>
    <property type="match status" value="1"/>
</dbReference>
<feature type="compositionally biased region" description="Basic and acidic residues" evidence="1">
    <location>
        <begin position="596"/>
        <end position="612"/>
    </location>
</feature>
<dbReference type="EMBL" id="CP119895">
    <property type="protein sequence ID" value="WFD27271.1"/>
    <property type="molecule type" value="Genomic_DNA"/>
</dbReference>
<dbReference type="SUPFAM" id="SSF69848">
    <property type="entry name" value="LCCL domain"/>
    <property type="match status" value="1"/>
</dbReference>
<evidence type="ECO:0000313" key="4">
    <source>
        <dbReference type="EMBL" id="WFD27271.1"/>
    </source>
</evidence>
<dbReference type="AlphaFoldDB" id="A0AAF0ER29"/>
<sequence>MTSVAFLQEVLASVDDLAAAYVSWNAAVPGWSYGPELMCDQSQWLPTRASVGRSQVPLISEKPIHWTAAPLPGLASFRHAVQAEIQFIEQSHAQSSNAPYLCDFWHEVLYALAHSSPLVALNTTVSAHERGPRVKVQIVSNLGQCWTRLVPLRLDALLHESRAVDATRDQDVVPSQDDFVANNTLIKIAKELLASSDGKIRVQMVLPRMTLEPERPAAPPVGSSDYWAAPESVRLQWRLAAIISRIELLGVHVHLGVARPLVQTGPFPRPPLPPTWHPSAILNLDVSALVALCSDITHGLSPNVHGHANRALAEQAAHEEKHALLPFLAAHLHEPTQLVATDQVLEKFATIVTTLGSPSEQARAQWLMGPRHKDHVPPWRNLAQWERLCPEPVRRVSYDTGPVDEDPYADACLSALAQLRACTRPKSLGQSLHTWHALQWGLRTRTTTLLAHAHGVRELTEAAGPPIVPLHAEALLWLIQPRSFVSSSRQDDQGLCAIRARSDSSSSTTGCLADVTPPRPRTVRTLGRRVWDWIQGPMEPQKELTDIPRWWPLTPLETGWLNLTARVAWSEPPPIALPGGPDDEYIYMDELAPDTRDEASLERTTKPSRECLSETVASGPPGSAWWYHLGRDARHNSLHWLLLCATCIAWLFAFAVLVDNAWFHPMVKTSTGWQTPMSSSCTTTFWSRNAECGLNGAECAPFSDARYAFQCPSGCEKTTLLNPRQVGNESYNYMPLIVGGNNGTYRGDSFLCAAAQHAGVIGRRGGCGSLRLVGTYDHYAPSLQHGLQSVPFESVFPQSFQFDTVLDQKNCTDERWKMYVLNAVLTAFVTLVLRPMPIFLFWLLSIVGFWHVNLVSELRDNPPPVGEAVGDFGAYLFVCFVIWYAAVRHIWPHFGHVPLQFGCTMLGLWWIGVLLDVVFADVPLQRLEARDIEQQPGALSSLIVIVLVVFVLAINQVRVVRNAGVLPKFITLYVVAAVILGLCAAVPGEGIRLHHYVISLALLPGCAFPTWISQFCAAFLFGMFINGIGRWGFDGLLQDEKTIQGDATGFSALPSFAMNATAENPVIRWNPIPPSRTGQWDSFALLVDDVLRYTGPQTTYNLTTLIDSYRQAPSDVMPWSKILHDLQTGVHYIRLAYSSGGSPGDFTQTALAWMNGTFVPPPPGRT</sequence>
<gene>
    <name evidence="4" type="ORF">MNAN1_002267</name>
</gene>
<feature type="transmembrane region" description="Helical" evidence="2">
    <location>
        <begin position="638"/>
        <end position="658"/>
    </location>
</feature>
<dbReference type="Pfam" id="PF07000">
    <property type="entry name" value="DUF1308"/>
    <property type="match status" value="1"/>
</dbReference>
<dbReference type="PANTHER" id="PTHR31331">
    <property type="entry name" value="LCCL DOMAIN PROTEIN (AFU_ORTHOLOGUE AFUA_5G08630)"/>
    <property type="match status" value="1"/>
</dbReference>
<name>A0AAF0ER29_9BASI</name>
<feature type="transmembrane region" description="Helical" evidence="2">
    <location>
        <begin position="969"/>
        <end position="987"/>
    </location>
</feature>
<keyword evidence="2" id="KW-0812">Transmembrane</keyword>
<dbReference type="InterPro" id="IPR010733">
    <property type="entry name" value="DUF1308"/>
</dbReference>
<keyword evidence="2" id="KW-0472">Membrane</keyword>
<dbReference type="Pfam" id="PF03815">
    <property type="entry name" value="LCCL"/>
    <property type="match status" value="1"/>
</dbReference>
<protein>
    <recommendedName>
        <fullName evidence="3">LCCL domain-containing protein</fullName>
    </recommendedName>
</protein>
<dbReference type="InterPro" id="IPR036609">
    <property type="entry name" value="LCCL_sf"/>
</dbReference>
<feature type="transmembrane region" description="Helical" evidence="2">
    <location>
        <begin position="819"/>
        <end position="852"/>
    </location>
</feature>
<dbReference type="Proteomes" id="UP001213623">
    <property type="component" value="Chromosome 4"/>
</dbReference>
<evidence type="ECO:0000256" key="1">
    <source>
        <dbReference type="SAM" id="MobiDB-lite"/>
    </source>
</evidence>
<proteinExistence type="predicted"/>
<feature type="transmembrane region" description="Helical" evidence="2">
    <location>
        <begin position="898"/>
        <end position="919"/>
    </location>
</feature>
<organism evidence="4 5">
    <name type="scientific">Malassezia nana</name>
    <dbReference type="NCBI Taxonomy" id="180528"/>
    <lineage>
        <taxon>Eukaryota</taxon>
        <taxon>Fungi</taxon>
        <taxon>Dikarya</taxon>
        <taxon>Basidiomycota</taxon>
        <taxon>Ustilaginomycotina</taxon>
        <taxon>Malasseziomycetes</taxon>
        <taxon>Malasseziales</taxon>
        <taxon>Malasseziaceae</taxon>
        <taxon>Malassezia</taxon>
    </lineage>
</organism>
<dbReference type="InterPro" id="IPR051957">
    <property type="entry name" value="CRISP-LCCL_domain"/>
</dbReference>
<feature type="region of interest" description="Disordered" evidence="1">
    <location>
        <begin position="596"/>
        <end position="617"/>
    </location>
</feature>
<evidence type="ECO:0000259" key="3">
    <source>
        <dbReference type="SMART" id="SM00603"/>
    </source>
</evidence>
<dbReference type="PANTHER" id="PTHR31331:SF1">
    <property type="entry name" value="CYSTEINE RICH SECRETORY PROTEIN LCCL DOMAIN CONTAINING 2"/>
    <property type="match status" value="1"/>
</dbReference>
<feature type="domain" description="LCCL" evidence="3">
    <location>
        <begin position="688"/>
        <end position="790"/>
    </location>
</feature>
<keyword evidence="2" id="KW-1133">Transmembrane helix</keyword>
<reference evidence="4" key="1">
    <citation type="submission" date="2023-03" db="EMBL/GenBank/DDBJ databases">
        <title>Mating type loci evolution in Malassezia.</title>
        <authorList>
            <person name="Coelho M.A."/>
        </authorList>
    </citation>
    <scope>NUCLEOTIDE SEQUENCE</scope>
    <source>
        <strain evidence="4">CBS 9557</strain>
    </source>
</reference>
<dbReference type="InterPro" id="IPR004043">
    <property type="entry name" value="LCCL"/>
</dbReference>
<dbReference type="Gene3D" id="2.170.130.20">
    <property type="entry name" value="LCCL-like domain"/>
    <property type="match status" value="1"/>
</dbReference>
<evidence type="ECO:0000256" key="2">
    <source>
        <dbReference type="SAM" id="Phobius"/>
    </source>
</evidence>
<accession>A0AAF0ER29</accession>
<feature type="transmembrane region" description="Helical" evidence="2">
    <location>
        <begin position="872"/>
        <end position="891"/>
    </location>
</feature>